<accession>A0A7J8I9D7</accession>
<gene>
    <name evidence="2" type="ORF">HJG59_010715</name>
</gene>
<keyword evidence="3" id="KW-1185">Reference proteome</keyword>
<feature type="region of interest" description="Disordered" evidence="1">
    <location>
        <begin position="1"/>
        <end position="40"/>
    </location>
</feature>
<protein>
    <submittedName>
        <fullName evidence="2">Uncharacterized protein</fullName>
    </submittedName>
</protein>
<comment type="caution">
    <text evidence="2">The sequence shown here is derived from an EMBL/GenBank/DDBJ whole genome shotgun (WGS) entry which is preliminary data.</text>
</comment>
<evidence type="ECO:0000313" key="3">
    <source>
        <dbReference type="Proteomes" id="UP000550707"/>
    </source>
</evidence>
<dbReference type="EMBL" id="JACASF010000004">
    <property type="protein sequence ID" value="KAF6480931.1"/>
    <property type="molecule type" value="Genomic_DNA"/>
</dbReference>
<reference evidence="2 3" key="1">
    <citation type="journal article" date="2020" name="Nature">
        <title>Six reference-quality genomes reveal evolution of bat adaptations.</title>
        <authorList>
            <person name="Jebb D."/>
            <person name="Huang Z."/>
            <person name="Pippel M."/>
            <person name="Hughes G.M."/>
            <person name="Lavrichenko K."/>
            <person name="Devanna P."/>
            <person name="Winkler S."/>
            <person name="Jermiin L.S."/>
            <person name="Skirmuntt E.C."/>
            <person name="Katzourakis A."/>
            <person name="Burkitt-Gray L."/>
            <person name="Ray D.A."/>
            <person name="Sullivan K.A.M."/>
            <person name="Roscito J.G."/>
            <person name="Kirilenko B.M."/>
            <person name="Davalos L.M."/>
            <person name="Corthals A.P."/>
            <person name="Power M.L."/>
            <person name="Jones G."/>
            <person name="Ransome R.D."/>
            <person name="Dechmann D.K.N."/>
            <person name="Locatelli A.G."/>
            <person name="Puechmaille S.J."/>
            <person name="Fedrigo O."/>
            <person name="Jarvis E.D."/>
            <person name="Hiller M."/>
            <person name="Vernes S.C."/>
            <person name="Myers E.W."/>
            <person name="Teeling E.C."/>
        </authorList>
    </citation>
    <scope>NUCLEOTIDE SEQUENCE [LARGE SCALE GENOMIC DNA]</scope>
    <source>
        <strain evidence="2">MMolMol1</strain>
        <tissue evidence="2">Muscle</tissue>
    </source>
</reference>
<name>A0A7J8I9D7_MOLMO</name>
<dbReference type="Proteomes" id="UP000550707">
    <property type="component" value="Unassembled WGS sequence"/>
</dbReference>
<organism evidence="2 3">
    <name type="scientific">Molossus molossus</name>
    <name type="common">Pallas' mastiff bat</name>
    <name type="synonym">Vespertilio molossus</name>
    <dbReference type="NCBI Taxonomy" id="27622"/>
    <lineage>
        <taxon>Eukaryota</taxon>
        <taxon>Metazoa</taxon>
        <taxon>Chordata</taxon>
        <taxon>Craniata</taxon>
        <taxon>Vertebrata</taxon>
        <taxon>Euteleostomi</taxon>
        <taxon>Mammalia</taxon>
        <taxon>Eutheria</taxon>
        <taxon>Laurasiatheria</taxon>
        <taxon>Chiroptera</taxon>
        <taxon>Yangochiroptera</taxon>
        <taxon>Molossidae</taxon>
        <taxon>Molossus</taxon>
    </lineage>
</organism>
<dbReference type="AlphaFoldDB" id="A0A7J8I9D7"/>
<evidence type="ECO:0000313" key="2">
    <source>
        <dbReference type="EMBL" id="KAF6480931.1"/>
    </source>
</evidence>
<proteinExistence type="predicted"/>
<feature type="region of interest" description="Disordered" evidence="1">
    <location>
        <begin position="63"/>
        <end position="118"/>
    </location>
</feature>
<evidence type="ECO:0000256" key="1">
    <source>
        <dbReference type="SAM" id="MobiDB-lite"/>
    </source>
</evidence>
<feature type="compositionally biased region" description="Pro residues" evidence="1">
    <location>
        <begin position="105"/>
        <end position="116"/>
    </location>
</feature>
<dbReference type="InParanoid" id="A0A7J8I9D7"/>
<sequence>MMGGAGRQHLAARCPGWRPTQRPLAGPRAQRTTGGARRQHLPVLGWTAGCAGLRRLWAQERALERSGRSSGPKRGAPVADGPRGAPSLRAHDEQRTGPLPRGSGPAPPALPLPPAHVPAARSAAGWQISEVISNVLRHRETVWNGWSPQAAMWVTTGDISGADNTGPGAGSPSLVVAAEFVEMEGAGK</sequence>